<dbReference type="AlphaFoldDB" id="A0AAX3JP22"/>
<reference evidence="1" key="1">
    <citation type="submission" date="2022-12" db="EMBL/GenBank/DDBJ databases">
        <title>B. miyamotoi WGS.</title>
        <authorList>
            <person name="Gabriele M."/>
            <person name="Kuleshov K.V."/>
            <person name="Hepner S."/>
            <person name="Hoornstra D."/>
            <person name="Hovius J.W."/>
            <person name="Platonov A.E."/>
            <person name="Fingerle V."/>
            <person name="Strube C."/>
        </authorList>
    </citation>
    <scope>NUCLEOTIDE SEQUENCE</scope>
    <source>
        <strain evidence="1">ZStruIII14-9</strain>
        <plasmid evidence="1">pZSt-lp66</plasmid>
    </source>
</reference>
<protein>
    <recommendedName>
        <fullName evidence="3">Variable large protein</fullName>
    </recommendedName>
</protein>
<dbReference type="RefSeq" id="WP_269512202.1">
    <property type="nucleotide sequence ID" value="NZ_CP114723.1"/>
</dbReference>
<proteinExistence type="predicted"/>
<dbReference type="Proteomes" id="UP001164513">
    <property type="component" value="Plasmid pZSt-lp66"/>
</dbReference>
<geneLocation type="plasmid" evidence="1 2">
    <name>pZSt-lp66</name>
</geneLocation>
<sequence length="40" mass="4119">MAEVDSITSEVKNIIEIAEKSGIEIRPGNSGATVASGNET</sequence>
<name>A0AAX3JP22_9SPIR</name>
<evidence type="ECO:0000313" key="2">
    <source>
        <dbReference type="Proteomes" id="UP001164513"/>
    </source>
</evidence>
<gene>
    <name evidence="1" type="ORF">O5404_05215</name>
</gene>
<organism evidence="1 2">
    <name type="scientific">Borrelia miyamotoi</name>
    <dbReference type="NCBI Taxonomy" id="47466"/>
    <lineage>
        <taxon>Bacteria</taxon>
        <taxon>Pseudomonadati</taxon>
        <taxon>Spirochaetota</taxon>
        <taxon>Spirochaetia</taxon>
        <taxon>Spirochaetales</taxon>
        <taxon>Borreliaceae</taxon>
        <taxon>Borrelia</taxon>
    </lineage>
</organism>
<dbReference type="EMBL" id="CP114723">
    <property type="protein sequence ID" value="WAZ72424.1"/>
    <property type="molecule type" value="Genomic_DNA"/>
</dbReference>
<evidence type="ECO:0008006" key="3">
    <source>
        <dbReference type="Google" id="ProtNLM"/>
    </source>
</evidence>
<evidence type="ECO:0000313" key="1">
    <source>
        <dbReference type="EMBL" id="WAZ72424.1"/>
    </source>
</evidence>
<accession>A0AAX3JP22</accession>
<keyword evidence="1" id="KW-0614">Plasmid</keyword>